<dbReference type="Proteomes" id="UP001054945">
    <property type="component" value="Unassembled WGS sequence"/>
</dbReference>
<sequence>MYFRSFELRSVFSDVQISQKLRLSWLCPNFGSEKAGAVVNIPSDMLRSVEVNILPWMQILIHKESWHITQDGLMRILSSQIADNLLRFLCLTATLQLIKCRAILVVELCLDGTFVFHTLLKSI</sequence>
<name>A0AAV4WV80_CAEEX</name>
<dbReference type="EMBL" id="BPLR01016760">
    <property type="protein sequence ID" value="GIY86198.1"/>
    <property type="molecule type" value="Genomic_DNA"/>
</dbReference>
<gene>
    <name evidence="1" type="ORF">CEXT_767041</name>
</gene>
<evidence type="ECO:0000313" key="1">
    <source>
        <dbReference type="EMBL" id="GIY86198.1"/>
    </source>
</evidence>
<reference evidence="1 2" key="1">
    <citation type="submission" date="2021-06" db="EMBL/GenBank/DDBJ databases">
        <title>Caerostris extrusa draft genome.</title>
        <authorList>
            <person name="Kono N."/>
            <person name="Arakawa K."/>
        </authorList>
    </citation>
    <scope>NUCLEOTIDE SEQUENCE [LARGE SCALE GENOMIC DNA]</scope>
</reference>
<comment type="caution">
    <text evidence="1">The sequence shown here is derived from an EMBL/GenBank/DDBJ whole genome shotgun (WGS) entry which is preliminary data.</text>
</comment>
<evidence type="ECO:0000313" key="2">
    <source>
        <dbReference type="Proteomes" id="UP001054945"/>
    </source>
</evidence>
<protein>
    <submittedName>
        <fullName evidence="1">Uncharacterized protein</fullName>
    </submittedName>
</protein>
<accession>A0AAV4WV80</accession>
<dbReference type="AlphaFoldDB" id="A0AAV4WV80"/>
<organism evidence="1 2">
    <name type="scientific">Caerostris extrusa</name>
    <name type="common">Bark spider</name>
    <name type="synonym">Caerostris bankana</name>
    <dbReference type="NCBI Taxonomy" id="172846"/>
    <lineage>
        <taxon>Eukaryota</taxon>
        <taxon>Metazoa</taxon>
        <taxon>Ecdysozoa</taxon>
        <taxon>Arthropoda</taxon>
        <taxon>Chelicerata</taxon>
        <taxon>Arachnida</taxon>
        <taxon>Araneae</taxon>
        <taxon>Araneomorphae</taxon>
        <taxon>Entelegynae</taxon>
        <taxon>Araneoidea</taxon>
        <taxon>Araneidae</taxon>
        <taxon>Caerostris</taxon>
    </lineage>
</organism>
<proteinExistence type="predicted"/>
<keyword evidence="2" id="KW-1185">Reference proteome</keyword>